<dbReference type="PANTHER" id="PTHR34054">
    <property type="entry name" value="EXPRESSED PROTEIN"/>
    <property type="match status" value="1"/>
</dbReference>
<evidence type="ECO:0000256" key="2">
    <source>
        <dbReference type="SAM" id="Phobius"/>
    </source>
</evidence>
<keyword evidence="2" id="KW-1133">Transmembrane helix</keyword>
<feature type="transmembrane region" description="Helical" evidence="2">
    <location>
        <begin position="6"/>
        <end position="30"/>
    </location>
</feature>
<protein>
    <submittedName>
        <fullName evidence="3">Uncharacterized protein</fullName>
    </submittedName>
</protein>
<dbReference type="Proteomes" id="UP001327560">
    <property type="component" value="Chromosome 5"/>
</dbReference>
<evidence type="ECO:0000313" key="4">
    <source>
        <dbReference type="Proteomes" id="UP001327560"/>
    </source>
</evidence>
<sequence length="280" mass="30722">MKPLGCLGIGLSIVSGCLLLALVAELYYFFWWKKRRGNADIERQSFTIAAVELPYLLCWKKPCFLSPAALNPQEIRVAVNGAARSDDGQLKPFGGDDSAMDAELMSLAGHPRSLFTIEEETQEDLESEDKGSRKGTVRKSLGDLLLSNETPLSSPPLFSPPRTPMGCYKPNGFNPLFEPSKEDGLAWAWSSPPPTFKFLKDAEEKLYRKTLMEEALKVERSCRHLESKGKKEASAHRLPHVTASSPTGTAIGKNSSSQVTPLPSSPSNLRQVNGKPCSIE</sequence>
<accession>A0AAQ3QH52</accession>
<dbReference type="AlphaFoldDB" id="A0AAQ3QH52"/>
<name>A0AAQ3QH52_9LILI</name>
<dbReference type="EMBL" id="CP136894">
    <property type="protein sequence ID" value="WOL09271.1"/>
    <property type="molecule type" value="Genomic_DNA"/>
</dbReference>
<reference evidence="3 4" key="1">
    <citation type="submission" date="2023-10" db="EMBL/GenBank/DDBJ databases">
        <title>Chromosome-scale genome assembly provides insights into flower coloration mechanisms of Canna indica.</title>
        <authorList>
            <person name="Li C."/>
        </authorList>
    </citation>
    <scope>NUCLEOTIDE SEQUENCE [LARGE SCALE GENOMIC DNA]</scope>
    <source>
        <tissue evidence="3">Flower</tissue>
    </source>
</reference>
<evidence type="ECO:0000313" key="3">
    <source>
        <dbReference type="EMBL" id="WOL09271.1"/>
    </source>
</evidence>
<keyword evidence="2" id="KW-0472">Membrane</keyword>
<dbReference type="InterPro" id="IPR045884">
    <property type="entry name" value="At5g59350-like"/>
</dbReference>
<gene>
    <name evidence="3" type="ORF">Cni_G18024</name>
</gene>
<dbReference type="PANTHER" id="PTHR34054:SF2">
    <property type="entry name" value="EXPRESSED PROTEIN"/>
    <property type="match status" value="1"/>
</dbReference>
<organism evidence="3 4">
    <name type="scientific">Canna indica</name>
    <name type="common">Indian-shot</name>
    <dbReference type="NCBI Taxonomy" id="4628"/>
    <lineage>
        <taxon>Eukaryota</taxon>
        <taxon>Viridiplantae</taxon>
        <taxon>Streptophyta</taxon>
        <taxon>Embryophyta</taxon>
        <taxon>Tracheophyta</taxon>
        <taxon>Spermatophyta</taxon>
        <taxon>Magnoliopsida</taxon>
        <taxon>Liliopsida</taxon>
        <taxon>Zingiberales</taxon>
        <taxon>Cannaceae</taxon>
        <taxon>Canna</taxon>
    </lineage>
</organism>
<proteinExistence type="predicted"/>
<keyword evidence="2" id="KW-0812">Transmembrane</keyword>
<evidence type="ECO:0000256" key="1">
    <source>
        <dbReference type="SAM" id="MobiDB-lite"/>
    </source>
</evidence>
<feature type="region of interest" description="Disordered" evidence="1">
    <location>
        <begin position="225"/>
        <end position="280"/>
    </location>
</feature>
<feature type="compositionally biased region" description="Polar residues" evidence="1">
    <location>
        <begin position="242"/>
        <end position="271"/>
    </location>
</feature>
<dbReference type="PROSITE" id="PS51257">
    <property type="entry name" value="PROKAR_LIPOPROTEIN"/>
    <property type="match status" value="1"/>
</dbReference>
<feature type="compositionally biased region" description="Basic and acidic residues" evidence="1">
    <location>
        <begin position="225"/>
        <end position="235"/>
    </location>
</feature>
<keyword evidence="4" id="KW-1185">Reference proteome</keyword>